<name>A0A6G9H554_9ACTN</name>
<evidence type="ECO:0000313" key="7">
    <source>
        <dbReference type="Proteomes" id="UP000501179"/>
    </source>
</evidence>
<organism evidence="6 7">
    <name type="scientific">Streptomyces liangshanensis</name>
    <dbReference type="NCBI Taxonomy" id="2717324"/>
    <lineage>
        <taxon>Bacteria</taxon>
        <taxon>Bacillati</taxon>
        <taxon>Actinomycetota</taxon>
        <taxon>Actinomycetes</taxon>
        <taxon>Kitasatosporales</taxon>
        <taxon>Streptomycetaceae</taxon>
        <taxon>Streptomyces</taxon>
    </lineage>
</organism>
<dbReference type="InterPro" id="IPR015590">
    <property type="entry name" value="Aldehyde_DH_dom"/>
</dbReference>
<dbReference type="PANTHER" id="PTHR11699">
    <property type="entry name" value="ALDEHYDE DEHYDROGENASE-RELATED"/>
    <property type="match status" value="1"/>
</dbReference>
<dbReference type="FunFam" id="3.40.605.10:FF:000026">
    <property type="entry name" value="Aldehyde dehydrogenase, putative"/>
    <property type="match status" value="1"/>
</dbReference>
<evidence type="ECO:0000259" key="5">
    <source>
        <dbReference type="Pfam" id="PF00171"/>
    </source>
</evidence>
<dbReference type="InterPro" id="IPR016161">
    <property type="entry name" value="Ald_DH/histidinol_DH"/>
</dbReference>
<feature type="domain" description="Aldehyde dehydrogenase" evidence="5">
    <location>
        <begin position="15"/>
        <end position="459"/>
    </location>
</feature>
<dbReference type="PROSITE" id="PS00687">
    <property type="entry name" value="ALDEHYDE_DEHYDR_GLU"/>
    <property type="match status" value="1"/>
</dbReference>
<dbReference type="SUPFAM" id="SSF53720">
    <property type="entry name" value="ALDH-like"/>
    <property type="match status" value="1"/>
</dbReference>
<dbReference type="InterPro" id="IPR029510">
    <property type="entry name" value="Ald_DH_CS_GLU"/>
</dbReference>
<evidence type="ECO:0000256" key="2">
    <source>
        <dbReference type="ARBA" id="ARBA00023002"/>
    </source>
</evidence>
<dbReference type="Proteomes" id="UP000501179">
    <property type="component" value="Chromosome"/>
</dbReference>
<keyword evidence="2 4" id="KW-0560">Oxidoreductase</keyword>
<protein>
    <submittedName>
        <fullName evidence="6">Aldehyde dehydrogenase</fullName>
    </submittedName>
</protein>
<evidence type="ECO:0000256" key="3">
    <source>
        <dbReference type="PROSITE-ProRule" id="PRU10007"/>
    </source>
</evidence>
<reference evidence="6 7" key="1">
    <citation type="submission" date="2020-03" db="EMBL/GenBank/DDBJ databases">
        <title>A novel species.</title>
        <authorList>
            <person name="Gao J."/>
        </authorList>
    </citation>
    <scope>NUCLEOTIDE SEQUENCE [LARGE SCALE GENOMIC DNA]</scope>
    <source>
        <strain evidence="6 7">QMT-12</strain>
    </source>
</reference>
<dbReference type="InterPro" id="IPR016160">
    <property type="entry name" value="Ald_DH_CS_CYS"/>
</dbReference>
<dbReference type="Gene3D" id="3.40.309.10">
    <property type="entry name" value="Aldehyde Dehydrogenase, Chain A, domain 2"/>
    <property type="match status" value="1"/>
</dbReference>
<dbReference type="RefSeq" id="WP_167034150.1">
    <property type="nucleotide sequence ID" value="NZ_CP050177.1"/>
</dbReference>
<dbReference type="FunFam" id="3.40.605.10:FF:000007">
    <property type="entry name" value="NAD/NADP-dependent betaine aldehyde dehydrogenase"/>
    <property type="match status" value="1"/>
</dbReference>
<proteinExistence type="inferred from homology"/>
<evidence type="ECO:0000313" key="6">
    <source>
        <dbReference type="EMBL" id="QIQ05655.1"/>
    </source>
</evidence>
<gene>
    <name evidence="6" type="ORF">HA039_28155</name>
</gene>
<dbReference type="InterPro" id="IPR016162">
    <property type="entry name" value="Ald_DH_N"/>
</dbReference>
<dbReference type="KEGG" id="slia:HA039_28155"/>
<dbReference type="EMBL" id="CP050177">
    <property type="protein sequence ID" value="QIQ05655.1"/>
    <property type="molecule type" value="Genomic_DNA"/>
</dbReference>
<dbReference type="PROSITE" id="PS00070">
    <property type="entry name" value="ALDEHYDE_DEHYDR_CYS"/>
    <property type="match status" value="1"/>
</dbReference>
<sequence length="465" mass="48654">MPDQPRTDHPPHPTEHQVLDPATGEVVATVAATTLEQVDTAVVRATVAQARWAAAAPADRARLLRRFAAVVDAHTEELARLEVSEAGHTIGNARWEAGNVRDLLDYSAGGVERLTGRQIPVAGGLDITLLEPLGVVGVIAPWNFPMPIAAWGTAPALAAGNAVLLKPAETTPLTALRLAELALEAGLPEHLFQVLPGAGPVAGNALVEHPGVAKIVFTGSTRIGKQIMARSAGLVKHVTLELGGKSPNIVFADSDLALAAATAPMAFLDNSGQDCCARTRILVQREVHERFLELLAPAVESVVVGDPSDEKTQMGPLISAVQLERVRSYVPDGAAGIRGSAPDGPGFWFPPTVLTDQDAGAPVATDEVFGPVAVVLPFDDEEDAVRQANATEYGLAGSIWTRDVGRALRVSRAVAAGNLSVNSHSSVRYGTPFGGYKQSGLGRELGPDALAAFTETKNVFISTEA</sequence>
<accession>A0A6G9H554</accession>
<comment type="similarity">
    <text evidence="1 4">Belongs to the aldehyde dehydrogenase family.</text>
</comment>
<evidence type="ECO:0000256" key="1">
    <source>
        <dbReference type="ARBA" id="ARBA00009986"/>
    </source>
</evidence>
<dbReference type="AlphaFoldDB" id="A0A6G9H554"/>
<dbReference type="GO" id="GO:0016620">
    <property type="term" value="F:oxidoreductase activity, acting on the aldehyde or oxo group of donors, NAD or NADP as acceptor"/>
    <property type="evidence" value="ECO:0007669"/>
    <property type="project" value="InterPro"/>
</dbReference>
<evidence type="ECO:0000256" key="4">
    <source>
        <dbReference type="RuleBase" id="RU003345"/>
    </source>
</evidence>
<dbReference type="Gene3D" id="3.40.605.10">
    <property type="entry name" value="Aldehyde Dehydrogenase, Chain A, domain 1"/>
    <property type="match status" value="1"/>
</dbReference>
<feature type="active site" evidence="3">
    <location>
        <position position="241"/>
    </location>
</feature>
<keyword evidence="7" id="KW-1185">Reference proteome</keyword>
<dbReference type="InterPro" id="IPR016163">
    <property type="entry name" value="Ald_DH_C"/>
</dbReference>
<dbReference type="Pfam" id="PF00171">
    <property type="entry name" value="Aldedh"/>
    <property type="match status" value="1"/>
</dbReference>